<dbReference type="Proteomes" id="UP001629113">
    <property type="component" value="Unassembled WGS sequence"/>
</dbReference>
<keyword evidence="2" id="KW-0677">Repeat</keyword>
<sequence>MSDFDSTASTPLPFHSRATKRRRYEDSEASTPGYSSQDELNYDSKPDRSSNLRRSPRRGSDSSEEQDHAPAYPLSRSLSIDEEDTPRSSHSSPRADYSRPAVHKPLRLNYKRRFLLKGHRKGVAQVRISPDGCWVASCSADGTAKVWDAQTGKHMRTLEGHLAGVSTIAWSPDSSTLATGSDDKLIRLWDRASGKPYPVPLAGHHNYVISLAFSPKGNMLVSGSFDEALFLWDLRARRQMRSLPAHSDPIGAVDFVRDGTLIASCSTDGLIRVWDTTTGQCLRTIVHEDNASVTTVCFSPNGKYLLAFTLDSCIRLWDYVSGVCKKTYQGHTNIKLSLGGAFGISGTEAFIVSGSEDGDVFFWDVNTKEIVQRIKGHEGGVCWVDSCTATGLVVSGGLDGTVSLWFDVPEEEEPLAEPLEMKPGQEKEYEEDTYMDELPDMIKTEDDDAEQVYVDEQLRHDLAGSPGRMAERSPSQNRMSGD</sequence>
<dbReference type="InterPro" id="IPR019775">
    <property type="entry name" value="WD40_repeat_CS"/>
</dbReference>
<dbReference type="PRINTS" id="PR00320">
    <property type="entry name" value="GPROTEINBRPT"/>
</dbReference>
<comment type="caution">
    <text evidence="9">The sequence shown here is derived from an EMBL/GenBank/DDBJ whole genome shotgun (WGS) entry which is preliminary data.</text>
</comment>
<proteinExistence type="inferred from homology"/>
<feature type="compositionally biased region" description="Polar residues" evidence="7">
    <location>
        <begin position="473"/>
        <end position="482"/>
    </location>
</feature>
<feature type="region of interest" description="Disordered" evidence="7">
    <location>
        <begin position="458"/>
        <end position="482"/>
    </location>
</feature>
<evidence type="ECO:0000313" key="9">
    <source>
        <dbReference type="EMBL" id="KAL3419089.1"/>
    </source>
</evidence>
<feature type="compositionally biased region" description="Polar residues" evidence="7">
    <location>
        <begin position="29"/>
        <end position="39"/>
    </location>
</feature>
<dbReference type="SMART" id="SM00320">
    <property type="entry name" value="WD40"/>
    <property type="match status" value="7"/>
</dbReference>
<feature type="compositionally biased region" description="Polar residues" evidence="7">
    <location>
        <begin position="1"/>
        <end position="10"/>
    </location>
</feature>
<dbReference type="InterPro" id="IPR001680">
    <property type="entry name" value="WD40_rpt"/>
</dbReference>
<feature type="repeat" description="WD" evidence="6">
    <location>
        <begin position="374"/>
        <end position="405"/>
    </location>
</feature>
<evidence type="ECO:0000256" key="4">
    <source>
        <dbReference type="ARBA" id="ARBA00039789"/>
    </source>
</evidence>
<dbReference type="InterPro" id="IPR015943">
    <property type="entry name" value="WD40/YVTN_repeat-like_dom_sf"/>
</dbReference>
<comment type="similarity">
    <text evidence="3">Belongs to the WD repeat MDV1/CAF4 family.</text>
</comment>
<feature type="repeat" description="WD" evidence="6">
    <location>
        <begin position="350"/>
        <end position="373"/>
    </location>
</feature>
<dbReference type="InterPro" id="IPR020472">
    <property type="entry name" value="WD40_PAC1"/>
</dbReference>
<organism evidence="9 10">
    <name type="scientific">Phlyctema vagabunda</name>
    <dbReference type="NCBI Taxonomy" id="108571"/>
    <lineage>
        <taxon>Eukaryota</taxon>
        <taxon>Fungi</taxon>
        <taxon>Dikarya</taxon>
        <taxon>Ascomycota</taxon>
        <taxon>Pezizomycotina</taxon>
        <taxon>Leotiomycetes</taxon>
        <taxon>Helotiales</taxon>
        <taxon>Dermateaceae</taxon>
        <taxon>Phlyctema</taxon>
    </lineage>
</organism>
<dbReference type="CDD" id="cd00200">
    <property type="entry name" value="WD40"/>
    <property type="match status" value="1"/>
</dbReference>
<evidence type="ECO:0000256" key="7">
    <source>
        <dbReference type="SAM" id="MobiDB-lite"/>
    </source>
</evidence>
<feature type="repeat" description="WD" evidence="6">
    <location>
        <begin position="116"/>
        <end position="157"/>
    </location>
</feature>
<dbReference type="Gene3D" id="2.130.10.10">
    <property type="entry name" value="YVTN repeat-like/Quinoprotein amine dehydrogenase"/>
    <property type="match status" value="1"/>
</dbReference>
<dbReference type="InterPro" id="IPR059122">
    <property type="entry name" value="Beta-prop_WDR5-like"/>
</dbReference>
<gene>
    <name evidence="9" type="ORF">PVAG01_09310</name>
</gene>
<keyword evidence="10" id="KW-1185">Reference proteome</keyword>
<dbReference type="InterPro" id="IPR036322">
    <property type="entry name" value="WD40_repeat_dom_sf"/>
</dbReference>
<comment type="function">
    <text evidence="5">Involved in mitochondrial fission. Acts as an adapter protein required to form mitochondrial fission complexes. Formation of these complexes is required to promote constriction and fission of the mitochondrial compartment at a late step in mitochondrial division.</text>
</comment>
<name>A0ABR4P706_9HELO</name>
<keyword evidence="1 6" id="KW-0853">WD repeat</keyword>
<feature type="compositionally biased region" description="Basic and acidic residues" evidence="7">
    <location>
        <begin position="58"/>
        <end position="68"/>
    </location>
</feature>
<dbReference type="EMBL" id="JBFCZG010000008">
    <property type="protein sequence ID" value="KAL3419089.1"/>
    <property type="molecule type" value="Genomic_DNA"/>
</dbReference>
<dbReference type="SUPFAM" id="SSF50978">
    <property type="entry name" value="WD40 repeat-like"/>
    <property type="match status" value="1"/>
</dbReference>
<dbReference type="PANTHER" id="PTHR22847:SF637">
    <property type="entry name" value="WD REPEAT DOMAIN 5B"/>
    <property type="match status" value="1"/>
</dbReference>
<feature type="region of interest" description="Disordered" evidence="7">
    <location>
        <begin position="1"/>
        <end position="102"/>
    </location>
</feature>
<evidence type="ECO:0000256" key="5">
    <source>
        <dbReference type="ARBA" id="ARBA00043913"/>
    </source>
</evidence>
<dbReference type="PROSITE" id="PS50294">
    <property type="entry name" value="WD_REPEATS_REGION"/>
    <property type="match status" value="5"/>
</dbReference>
<evidence type="ECO:0000256" key="2">
    <source>
        <dbReference type="ARBA" id="ARBA00022737"/>
    </source>
</evidence>
<feature type="repeat" description="WD" evidence="6">
    <location>
        <begin position="243"/>
        <end position="284"/>
    </location>
</feature>
<dbReference type="PANTHER" id="PTHR22847">
    <property type="entry name" value="WD40 REPEAT PROTEIN"/>
    <property type="match status" value="1"/>
</dbReference>
<accession>A0ABR4P706</accession>
<feature type="repeat" description="WD" evidence="6">
    <location>
        <begin position="286"/>
        <end position="327"/>
    </location>
</feature>
<feature type="repeat" description="WD" evidence="6">
    <location>
        <begin position="201"/>
        <end position="242"/>
    </location>
</feature>
<evidence type="ECO:0000313" key="10">
    <source>
        <dbReference type="Proteomes" id="UP001629113"/>
    </source>
</evidence>
<dbReference type="Pfam" id="PF25175">
    <property type="entry name" value="Beta-prop_WDR5"/>
    <property type="match status" value="1"/>
</dbReference>
<evidence type="ECO:0000256" key="6">
    <source>
        <dbReference type="PROSITE-ProRule" id="PRU00221"/>
    </source>
</evidence>
<reference evidence="9 10" key="1">
    <citation type="submission" date="2024-06" db="EMBL/GenBank/DDBJ databases">
        <title>Complete genome of Phlyctema vagabunda strain 19-DSS-EL-015.</title>
        <authorList>
            <person name="Fiorenzani C."/>
        </authorList>
    </citation>
    <scope>NUCLEOTIDE SEQUENCE [LARGE SCALE GENOMIC DNA]</scope>
    <source>
        <strain evidence="9 10">19-DSS-EL-015</strain>
    </source>
</reference>
<evidence type="ECO:0000256" key="1">
    <source>
        <dbReference type="ARBA" id="ARBA00022574"/>
    </source>
</evidence>
<feature type="repeat" description="WD" evidence="6">
    <location>
        <begin position="158"/>
        <end position="199"/>
    </location>
</feature>
<dbReference type="PROSITE" id="PS50082">
    <property type="entry name" value="WD_REPEATS_2"/>
    <property type="match status" value="7"/>
</dbReference>
<protein>
    <recommendedName>
        <fullName evidence="4">Mitochondrial division protein 1</fullName>
    </recommendedName>
</protein>
<evidence type="ECO:0000259" key="8">
    <source>
        <dbReference type="Pfam" id="PF25175"/>
    </source>
</evidence>
<feature type="domain" description="WDR5-like beta-propeller" evidence="8">
    <location>
        <begin position="116"/>
        <end position="405"/>
    </location>
</feature>
<evidence type="ECO:0000256" key="3">
    <source>
        <dbReference type="ARBA" id="ARBA00038415"/>
    </source>
</evidence>
<dbReference type="PROSITE" id="PS00678">
    <property type="entry name" value="WD_REPEATS_1"/>
    <property type="match status" value="3"/>
</dbReference>